<proteinExistence type="predicted"/>
<dbReference type="InterPro" id="IPR016776">
    <property type="entry name" value="ApeP-like_dehydratase"/>
</dbReference>
<accession>A0ABW8JCV1</accession>
<keyword evidence="3" id="KW-1185">Reference proteome</keyword>
<dbReference type="InterPro" id="IPR029069">
    <property type="entry name" value="HotDog_dom_sf"/>
</dbReference>
<dbReference type="Proteomes" id="UP001620339">
    <property type="component" value="Unassembled WGS sequence"/>
</dbReference>
<protein>
    <submittedName>
        <fullName evidence="2">Hotdog family protein</fullName>
    </submittedName>
</protein>
<gene>
    <name evidence="2" type="ORF">ISP25_19920</name>
</gene>
<dbReference type="Pfam" id="PF22817">
    <property type="entry name" value="ApeP-like"/>
    <property type="match status" value="1"/>
</dbReference>
<dbReference type="PIRSF" id="PIRSF020565">
    <property type="entry name" value="3Ho_Ac_ACP_DH_prd"/>
    <property type="match status" value="1"/>
</dbReference>
<dbReference type="EMBL" id="JADIKK010000008">
    <property type="protein sequence ID" value="MFK2879345.1"/>
    <property type="molecule type" value="Genomic_DNA"/>
</dbReference>
<feature type="region of interest" description="Disordered" evidence="1">
    <location>
        <begin position="144"/>
        <end position="165"/>
    </location>
</feature>
<sequence>MTAWPIAELLPHAGEMILLDAVLEHGPEHALCIRRVPTGGLFHDADGKLPAWMGVELMAQAIAAWAGCQAKAAGEPVRLGFLLGTRHYTCNVVAFEPDSELRIEARRDFHDDGGMGVFACRIEAPGVLAEARLTVFSPPDASALFQDGTFQDGKSPSPASEPSHG</sequence>
<dbReference type="SUPFAM" id="SSF54637">
    <property type="entry name" value="Thioesterase/thiol ester dehydrase-isomerase"/>
    <property type="match status" value="1"/>
</dbReference>
<dbReference type="CDD" id="cd01289">
    <property type="entry name" value="FabA_like"/>
    <property type="match status" value="1"/>
</dbReference>
<reference evidence="2 3" key="1">
    <citation type="submission" date="2020-10" db="EMBL/GenBank/DDBJ databases">
        <title>Phylogeny of dyella-like bacteria.</title>
        <authorList>
            <person name="Fu J."/>
        </authorList>
    </citation>
    <scope>NUCLEOTIDE SEQUENCE [LARGE SCALE GENOMIC DNA]</scope>
    <source>
        <strain evidence="2 3">KACC 19113</strain>
    </source>
</reference>
<evidence type="ECO:0000313" key="3">
    <source>
        <dbReference type="Proteomes" id="UP001620339"/>
    </source>
</evidence>
<evidence type="ECO:0000256" key="1">
    <source>
        <dbReference type="SAM" id="MobiDB-lite"/>
    </source>
</evidence>
<organism evidence="2 3">
    <name type="scientific">Rhodanobacter hydrolyticus</name>
    <dbReference type="NCBI Taxonomy" id="2250595"/>
    <lineage>
        <taxon>Bacteria</taxon>
        <taxon>Pseudomonadati</taxon>
        <taxon>Pseudomonadota</taxon>
        <taxon>Gammaproteobacteria</taxon>
        <taxon>Lysobacterales</taxon>
        <taxon>Rhodanobacteraceae</taxon>
        <taxon>Rhodanobacter</taxon>
    </lineage>
</organism>
<feature type="compositionally biased region" description="Polar residues" evidence="1">
    <location>
        <begin position="148"/>
        <end position="165"/>
    </location>
</feature>
<evidence type="ECO:0000313" key="2">
    <source>
        <dbReference type="EMBL" id="MFK2879345.1"/>
    </source>
</evidence>
<comment type="caution">
    <text evidence="2">The sequence shown here is derived from an EMBL/GenBank/DDBJ whole genome shotgun (WGS) entry which is preliminary data.</text>
</comment>
<dbReference type="Gene3D" id="3.10.129.10">
    <property type="entry name" value="Hotdog Thioesterase"/>
    <property type="match status" value="1"/>
</dbReference>
<dbReference type="RefSeq" id="WP_404616155.1">
    <property type="nucleotide sequence ID" value="NZ_JADIKK010000008.1"/>
</dbReference>
<name>A0ABW8JCV1_9GAMM</name>